<name>A0ABX8CS02_9NOCA</name>
<gene>
    <name evidence="3" type="ORF">KHQ06_04075</name>
</gene>
<accession>A0ABX8CS02</accession>
<dbReference type="EMBL" id="CP074371">
    <property type="protein sequence ID" value="QVI22287.1"/>
    <property type="molecule type" value="Genomic_DNA"/>
</dbReference>
<organism evidence="3 4">
    <name type="scientific">Nocardia tengchongensis</name>
    <dbReference type="NCBI Taxonomy" id="2055889"/>
    <lineage>
        <taxon>Bacteria</taxon>
        <taxon>Bacillati</taxon>
        <taxon>Actinomycetota</taxon>
        <taxon>Actinomycetes</taxon>
        <taxon>Mycobacteriales</taxon>
        <taxon>Nocardiaceae</taxon>
        <taxon>Nocardia</taxon>
    </lineage>
</organism>
<protein>
    <submittedName>
        <fullName evidence="3">DUF4189 domain-containing protein</fullName>
    </submittedName>
</protein>
<feature type="chain" id="PRO_5047310093" evidence="1">
    <location>
        <begin position="25"/>
        <end position="121"/>
    </location>
</feature>
<dbReference type="Pfam" id="PF13827">
    <property type="entry name" value="DUF4189"/>
    <property type="match status" value="1"/>
</dbReference>
<reference evidence="3 4" key="1">
    <citation type="submission" date="2021-04" db="EMBL/GenBank/DDBJ databases">
        <title>Nocardia tengchongensis.</title>
        <authorList>
            <person name="Zhuang k."/>
            <person name="Ran Y."/>
            <person name="Li W."/>
        </authorList>
    </citation>
    <scope>NUCLEOTIDE SEQUENCE [LARGE SCALE GENOMIC DNA]</scope>
    <source>
        <strain evidence="3 4">CFH S0057</strain>
    </source>
</reference>
<evidence type="ECO:0000313" key="4">
    <source>
        <dbReference type="Proteomes" id="UP000683310"/>
    </source>
</evidence>
<dbReference type="Proteomes" id="UP000683310">
    <property type="component" value="Chromosome"/>
</dbReference>
<feature type="signal peptide" evidence="1">
    <location>
        <begin position="1"/>
        <end position="24"/>
    </location>
</feature>
<evidence type="ECO:0000313" key="3">
    <source>
        <dbReference type="EMBL" id="QVI22287.1"/>
    </source>
</evidence>
<dbReference type="InterPro" id="IPR025240">
    <property type="entry name" value="DUF4189"/>
</dbReference>
<evidence type="ECO:0000259" key="2">
    <source>
        <dbReference type="Pfam" id="PF13827"/>
    </source>
</evidence>
<sequence>MYKLVTTLTMTAVAFLGPVVPANAYTYNHGAISIGNNGTYAAIVVDYPTWQEATVAANNRCGYTDCGWVITFMNQCAAAAVSSSGHWGWARESSIGYADRVALDWAGAGAQVIVHGCTSGS</sequence>
<dbReference type="RefSeq" id="WP_213558370.1">
    <property type="nucleotide sequence ID" value="NZ_JBHTCI010000018.1"/>
</dbReference>
<feature type="domain" description="DUF4189" evidence="2">
    <location>
        <begin position="29"/>
        <end position="104"/>
    </location>
</feature>
<keyword evidence="1" id="KW-0732">Signal</keyword>
<proteinExistence type="predicted"/>
<keyword evidence="4" id="KW-1185">Reference proteome</keyword>
<evidence type="ECO:0000256" key="1">
    <source>
        <dbReference type="SAM" id="SignalP"/>
    </source>
</evidence>